<protein>
    <submittedName>
        <fullName evidence="1">Helix-turn-helix domain-containing protein</fullName>
    </submittedName>
</protein>
<accession>A0A8I1AM99</accession>
<evidence type="ECO:0000313" key="2">
    <source>
        <dbReference type="Proteomes" id="UP000645612"/>
    </source>
</evidence>
<gene>
    <name evidence="1" type="ORF">JAO13_13285</name>
</gene>
<reference evidence="1" key="1">
    <citation type="submission" date="2020-12" db="EMBL/GenBank/DDBJ databases">
        <title>Burkholderia cepacia complex in Mexico.</title>
        <authorList>
            <person name="Estrada P."/>
        </authorList>
    </citation>
    <scope>NUCLEOTIDE SEQUENCE</scope>
    <source>
        <strain evidence="1">871</strain>
    </source>
</reference>
<comment type="caution">
    <text evidence="1">The sequence shown here is derived from an EMBL/GenBank/DDBJ whole genome shotgun (WGS) entry which is preliminary data.</text>
</comment>
<evidence type="ECO:0000313" key="1">
    <source>
        <dbReference type="EMBL" id="MBH9697414.1"/>
    </source>
</evidence>
<name>A0A8I1AM99_BURCE</name>
<dbReference type="EMBL" id="JAEDXG010000011">
    <property type="protein sequence ID" value="MBH9697414.1"/>
    <property type="molecule type" value="Genomic_DNA"/>
</dbReference>
<dbReference type="RefSeq" id="WP_176131980.1">
    <property type="nucleotide sequence ID" value="NZ_CADDZZ010000058.1"/>
</dbReference>
<dbReference type="AlphaFoldDB" id="A0A8I1AM99"/>
<sequence>MNIQTLLNRAGLPEVLPTDEAAAAINRKPQTLRKWACFENGPIRPVRINGRLAWRVSDLQTLLNGGQ</sequence>
<dbReference type="Proteomes" id="UP000645612">
    <property type="component" value="Unassembled WGS sequence"/>
</dbReference>
<proteinExistence type="predicted"/>
<organism evidence="1 2">
    <name type="scientific">Burkholderia cepacia</name>
    <name type="common">Pseudomonas cepacia</name>
    <dbReference type="NCBI Taxonomy" id="292"/>
    <lineage>
        <taxon>Bacteria</taxon>
        <taxon>Pseudomonadati</taxon>
        <taxon>Pseudomonadota</taxon>
        <taxon>Betaproteobacteria</taxon>
        <taxon>Burkholderiales</taxon>
        <taxon>Burkholderiaceae</taxon>
        <taxon>Burkholderia</taxon>
        <taxon>Burkholderia cepacia complex</taxon>
    </lineage>
</organism>